<dbReference type="EMBL" id="CP009286">
    <property type="protein sequence ID" value="AIQ62892.1"/>
    <property type="molecule type" value="Genomic_DNA"/>
</dbReference>
<name>A0A089LPY6_9BACL</name>
<dbReference type="PROSITE" id="PS50093">
    <property type="entry name" value="PKD"/>
    <property type="match status" value="1"/>
</dbReference>
<dbReference type="SUPFAM" id="SSF49299">
    <property type="entry name" value="PKD domain"/>
    <property type="match status" value="2"/>
</dbReference>
<dbReference type="InterPro" id="IPR035986">
    <property type="entry name" value="PKD_dom_sf"/>
</dbReference>
<dbReference type="SUPFAM" id="SSF49265">
    <property type="entry name" value="Fibronectin type III"/>
    <property type="match status" value="1"/>
</dbReference>
<dbReference type="KEGG" id="pste:PSTEL_07010"/>
<dbReference type="RefSeq" id="WP_038694363.1">
    <property type="nucleotide sequence ID" value="NZ_CP009286.1"/>
</dbReference>
<gene>
    <name evidence="2" type="ORF">PSTEL_07010</name>
</gene>
<dbReference type="STRING" id="169760.PSTEL_07010"/>
<reference evidence="2 3" key="1">
    <citation type="submission" date="2014-08" db="EMBL/GenBank/DDBJ databases">
        <title>Comparative genomics of the Paenibacillus odorifer group.</title>
        <authorList>
            <person name="den Bakker H.C."/>
            <person name="Tsai Y.-C."/>
            <person name="Martin N."/>
            <person name="Korlach J."/>
            <person name="Wiedmann M."/>
        </authorList>
    </citation>
    <scope>NUCLEOTIDE SEQUENCE [LARGE SCALE GENOMIC DNA]</scope>
    <source>
        <strain evidence="2 3">DSM 14472</strain>
    </source>
</reference>
<dbReference type="InterPro" id="IPR000601">
    <property type="entry name" value="PKD_dom"/>
</dbReference>
<protein>
    <recommendedName>
        <fullName evidence="1">PKD domain-containing protein</fullName>
    </recommendedName>
</protein>
<dbReference type="InterPro" id="IPR036116">
    <property type="entry name" value="FN3_sf"/>
</dbReference>
<dbReference type="InterPro" id="IPR013783">
    <property type="entry name" value="Ig-like_fold"/>
</dbReference>
<sequence>MKIWIRSLGIVSLIAALLLPLVPVVDIPVLLPKAEAAGEVIEFNQIDVPALHLAASRPAPYGADDNWYAGNMTVDIPDFSANMKYNQVTGELHIDLSRLYLPTSWIINREPLGAYPKSPDQSSRWTHGYVAGFASRILVTYADGSTAVIANVGTGGSFDPPDTRTYVDATTQYTALPSYAYVDHFLADWEWYSYVEHRQITNSFSAYVVPSKKPIKIQFLQSFSDTYWVSDKFLNSSAIKMYNSYVTTDDRSFPLTTNKDPSLTLTSAPGLNIMNETGFSTYNLEGYVQDVDNDTLDVIAEIPNVFYKKISLSSTASPKNFIIPIDAITDSLSPGNYTINVKAVDPFNMKAEASSSITVTKRLKNKAFLLVNEPVSISGSYSDYENDPKYAERFKYDQDPSLFDNPMGLISDSGLWRTSKYTSFPYTGAYVASFQNRDNPLNDDRFDEFRKWSRDNLSSMTFLVHRRPIALFTARLSNGTVSLADRSYDLDHISAPSKGIYAWQWQYKKTSEEVWTEGQLSTLPSSDQYDIRLRVRDIDGPDGIGVWSDWYQVTVGSPSNLPPVALFTVTPNYVSHRKSTTITDQSFDPDNDPLDQYEWSVVKNGVGTKWYSIGSATTPPNIASYGVGSYTVTLKVHDNRGLWSNPYSQTVQVINSPPVAAFTMPSELYRDSVVAMTNLTPDPDDDDEAVSYSWNSRLNSSGYYYEGSNRNQNVSIRSLISQMGITDKQAVSDGWEMRLTASDGTLSSNATQLFTVLNHVPSAAINGSDTAVQYNSYAYTSADEDGDPSDMSSLQYYWKITDSDGGVKMLRTPNVQLTYNEPGVYTLEHWAVDQIGDKSNIASLKVTVAENQPPAMTLTSPPGIRSNPTIIDAEKEGDPLIKWNYSDPNGDPQEKYRLEFYTKDSLLAKTIENDDSTGSIRQYQMPNQSLERFLFYSVVGRAYSKNNWSEISNEKAFIIDNPPVPGFTLITDTGKDATKVPIYRTDVLQVESTAYDEDEAKGDTLSYQYYLKKSGGSEGQVNTAADFSKQFTSNGIFTYRQVVTDSLGLFREVIHALTVVNRLPAVSLTFPTSDTLSKPTISSTLTPIIKWSYSDPDGDEQQRFQVKIYDAVSSVLLVDSGEQVSAANQWKVPAGALEENRKYAVEVTVHDGLGSEGFGSTTSPRKYMLVNLLSVKGGVKHTSDWNMNRQNYNLKQTGDPESPRAYNVFWAGEKFVLAADATGLPDTIEVTMDGGFTTQMTVIDEDKKLWTGSLSDESFQYLTDGPITFTFTATNEYQTKTDKVTVYISGVWSDYFRNHRIK</sequence>
<feature type="domain" description="PKD" evidence="1">
    <location>
        <begin position="761"/>
        <end position="848"/>
    </location>
</feature>
<dbReference type="Gene3D" id="2.60.40.10">
    <property type="entry name" value="Immunoglobulins"/>
    <property type="match status" value="3"/>
</dbReference>
<dbReference type="OrthoDB" id="2088379at2"/>
<dbReference type="HOGENOM" id="CLU_290996_0_0_9"/>
<evidence type="ECO:0000313" key="3">
    <source>
        <dbReference type="Proteomes" id="UP000029507"/>
    </source>
</evidence>
<evidence type="ECO:0000259" key="1">
    <source>
        <dbReference type="PROSITE" id="PS50093"/>
    </source>
</evidence>
<dbReference type="Proteomes" id="UP000029507">
    <property type="component" value="Chromosome"/>
</dbReference>
<proteinExistence type="predicted"/>
<evidence type="ECO:0000313" key="2">
    <source>
        <dbReference type="EMBL" id="AIQ62892.1"/>
    </source>
</evidence>
<organism evidence="2 3">
    <name type="scientific">Paenibacillus stellifer</name>
    <dbReference type="NCBI Taxonomy" id="169760"/>
    <lineage>
        <taxon>Bacteria</taxon>
        <taxon>Bacillati</taxon>
        <taxon>Bacillota</taxon>
        <taxon>Bacilli</taxon>
        <taxon>Bacillales</taxon>
        <taxon>Paenibacillaceae</taxon>
        <taxon>Paenibacillus</taxon>
    </lineage>
</organism>
<accession>A0A089LPY6</accession>
<keyword evidence="3" id="KW-1185">Reference proteome</keyword>